<dbReference type="InterPro" id="IPR056889">
    <property type="entry name" value="NET2A-D/KIP1-like_C"/>
</dbReference>
<evidence type="ECO:0000256" key="2">
    <source>
        <dbReference type="SAM" id="Coils"/>
    </source>
</evidence>
<dbReference type="InterPro" id="IPR056888">
    <property type="entry name" value="NET2A-D/KIP1-like_dom"/>
</dbReference>
<evidence type="ECO:0000313" key="5">
    <source>
        <dbReference type="EMBL" id="KAF5960442.1"/>
    </source>
</evidence>
<accession>A0A7J7I5Y8</accession>
<evidence type="ECO:0000256" key="1">
    <source>
        <dbReference type="ARBA" id="ARBA00023054"/>
    </source>
</evidence>
<feature type="coiled-coil region" evidence="2">
    <location>
        <begin position="503"/>
        <end position="565"/>
    </location>
</feature>
<feature type="coiled-coil region" evidence="2">
    <location>
        <begin position="757"/>
        <end position="784"/>
    </location>
</feature>
<dbReference type="AlphaFoldDB" id="A0A7J7I5Y8"/>
<feature type="region of interest" description="Disordered" evidence="3">
    <location>
        <begin position="410"/>
        <end position="443"/>
    </location>
</feature>
<reference evidence="6" key="1">
    <citation type="journal article" date="2020" name="Nat. Commun.">
        <title>Genome assembly of wild tea tree DASZ reveals pedigree and selection history of tea varieties.</title>
        <authorList>
            <person name="Zhang W."/>
            <person name="Zhang Y."/>
            <person name="Qiu H."/>
            <person name="Guo Y."/>
            <person name="Wan H."/>
            <person name="Zhang X."/>
            <person name="Scossa F."/>
            <person name="Alseekh S."/>
            <person name="Zhang Q."/>
            <person name="Wang P."/>
            <person name="Xu L."/>
            <person name="Schmidt M.H."/>
            <person name="Jia X."/>
            <person name="Li D."/>
            <person name="Zhu A."/>
            <person name="Guo F."/>
            <person name="Chen W."/>
            <person name="Ni D."/>
            <person name="Usadel B."/>
            <person name="Fernie A.R."/>
            <person name="Wen W."/>
        </authorList>
    </citation>
    <scope>NUCLEOTIDE SEQUENCE [LARGE SCALE GENOMIC DNA]</scope>
    <source>
        <strain evidence="6">cv. G240</strain>
    </source>
</reference>
<dbReference type="SUPFAM" id="SSF90257">
    <property type="entry name" value="Myosin rod fragments"/>
    <property type="match status" value="1"/>
</dbReference>
<proteinExistence type="predicted"/>
<feature type="region of interest" description="Disordered" evidence="3">
    <location>
        <begin position="236"/>
        <end position="295"/>
    </location>
</feature>
<keyword evidence="6" id="KW-1185">Reference proteome</keyword>
<protein>
    <recommendedName>
        <fullName evidence="4">NAB domain-containing protein</fullName>
    </recommendedName>
</protein>
<dbReference type="Pfam" id="PF25014">
    <property type="entry name" value="NET2A"/>
    <property type="match status" value="1"/>
</dbReference>
<dbReference type="GO" id="GO:0003779">
    <property type="term" value="F:actin binding"/>
    <property type="evidence" value="ECO:0007669"/>
    <property type="project" value="InterPro"/>
</dbReference>
<evidence type="ECO:0000313" key="6">
    <source>
        <dbReference type="Proteomes" id="UP000593564"/>
    </source>
</evidence>
<evidence type="ECO:0000256" key="3">
    <source>
        <dbReference type="SAM" id="MobiDB-lite"/>
    </source>
</evidence>
<dbReference type="PANTHER" id="PTHR31631:SF0">
    <property type="entry name" value="PROTEIN NETWORKED 2D"/>
    <property type="match status" value="1"/>
</dbReference>
<evidence type="ECO:0000259" key="4">
    <source>
        <dbReference type="PROSITE" id="PS51774"/>
    </source>
</evidence>
<feature type="compositionally biased region" description="Polar residues" evidence="3">
    <location>
        <begin position="280"/>
        <end position="295"/>
    </location>
</feature>
<dbReference type="Proteomes" id="UP000593564">
    <property type="component" value="Unassembled WGS sequence"/>
</dbReference>
<keyword evidence="1 2" id="KW-0175">Coiled coil</keyword>
<dbReference type="InterPro" id="IPR011684">
    <property type="entry name" value="NAB"/>
</dbReference>
<dbReference type="Pfam" id="PF24918">
    <property type="entry name" value="NET2A_C"/>
    <property type="match status" value="1"/>
</dbReference>
<reference evidence="5 6" key="2">
    <citation type="submission" date="2020-07" db="EMBL/GenBank/DDBJ databases">
        <title>Genome assembly of wild tea tree DASZ reveals pedigree and selection history of tea varieties.</title>
        <authorList>
            <person name="Zhang W."/>
        </authorList>
    </citation>
    <scope>NUCLEOTIDE SEQUENCE [LARGE SCALE GENOMIC DNA]</scope>
    <source>
        <strain evidence="6">cv. G240</strain>
        <tissue evidence="5">Leaf</tissue>
    </source>
</reference>
<dbReference type="PROSITE" id="PS51774">
    <property type="entry name" value="NAB"/>
    <property type="match status" value="1"/>
</dbReference>
<dbReference type="Pfam" id="PF07765">
    <property type="entry name" value="KIP1"/>
    <property type="match status" value="1"/>
</dbReference>
<sequence>MAVSLTRLSCWLWGGKDKEPVSNGSSLNSSSDWGLGLRELENVKFPTVKGAKIAASSTRKVKRKWQSREERRIDKEYDAILVPSDGVCLSGSESDDSDWSIGWSEPHAPDFQSDDEADNSFAVLVPCYRYDCKEMEEGPNTHFSSAIKNLPNKYADMEGMVESMLKLIEEDGDSFAKRAEMYYKRRPELVTFVEESYRAYRALAERYDHLSTELQNANNTIATVFPERAQLAMDEEDNYGSSRAPKNLSQASTKVPKFPSRDLNLSPASKKLQNKESSKEVNVSKTASTESGLSNSEAFDEVDKLHKEILGLQTVREYVKGFYESGLAKYWEIENQTTELQERVFNLQDEFGVTKVIEDDEARALMAEAALQSCEEVLVQLQEKQERSNSEARAEYKRVEDAREKLRSLKHKFLPDQQADEEKTNVEDEYGKEGEEPQCLNSNEGDVTQARDELDTLHEKIMEYFEVDSKEPFTVTDLAEKINELVSKVISLETSVSSQTALIDRLRTETDDLQSQIQILEDDKATLTDGANTLTNKLSEMEKKFDELQDLNHNVEKQSNSLQSDFTEARCSLDHLSETLHNMKPDQDLKYMESLQEEKELSAQVKMPEEMEKHKDLESPGKETIAEDTNEQVVSISVNTQEEKEEEEKVIQMQSYNDDADTISEAQEDSKSLDKVDKHGVFQTTDNVVNTEPQKVAAKKVDELKWREMLLNGLEDKEDILLTEYSVILRNYKDARKKLGDVQKRSQDSLCETTVQLRQLRSAISKRDQEIKSLRQKLNLLQESFAENKDLIEDNQPVSILLPPEKEEEKEEIKLVLIDRPQYISPIEEKLRKNIDALQGDNLDFWLKFSTSFHQIPKFKTRFQDLQSEIAKLKEKEKLNLAGSATTDIKSDVWPLYKHMREIQTELTLWMEQSALLKDEQQHRFSSLCSIQEEITKALKASAEEEEMTFTSHEASKFQGEVLNMKQENNKVGDELQACLDQISALQKEIEKTLATLDDEFQLSTSKSNNQSQVKQSTGRPRVPLRSFIFGTKSKKKSSIFSRINQKMNHDLRDGLPM</sequence>
<comment type="caution">
    <text evidence="5">The sequence shown here is derived from an EMBL/GenBank/DDBJ whole genome shotgun (WGS) entry which is preliminary data.</text>
</comment>
<dbReference type="EMBL" id="JACBKZ010000001">
    <property type="protein sequence ID" value="KAF5960442.1"/>
    <property type="molecule type" value="Genomic_DNA"/>
</dbReference>
<name>A0A7J7I5Y8_CAMSI</name>
<feature type="domain" description="NAB" evidence="4">
    <location>
        <begin position="131"/>
        <end position="214"/>
    </location>
</feature>
<organism evidence="5 6">
    <name type="scientific">Camellia sinensis</name>
    <name type="common">Tea plant</name>
    <name type="synonym">Thea sinensis</name>
    <dbReference type="NCBI Taxonomy" id="4442"/>
    <lineage>
        <taxon>Eukaryota</taxon>
        <taxon>Viridiplantae</taxon>
        <taxon>Streptophyta</taxon>
        <taxon>Embryophyta</taxon>
        <taxon>Tracheophyta</taxon>
        <taxon>Spermatophyta</taxon>
        <taxon>Magnoliopsida</taxon>
        <taxon>eudicotyledons</taxon>
        <taxon>Gunneridae</taxon>
        <taxon>Pentapetalae</taxon>
        <taxon>asterids</taxon>
        <taxon>Ericales</taxon>
        <taxon>Theaceae</taxon>
        <taxon>Camellia</taxon>
    </lineage>
</organism>
<gene>
    <name evidence="5" type="ORF">HYC85_001651</name>
</gene>
<feature type="compositionally biased region" description="Basic and acidic residues" evidence="3">
    <location>
        <begin position="420"/>
        <end position="435"/>
    </location>
</feature>
<dbReference type="PANTHER" id="PTHR31631">
    <property type="entry name" value="PROTEIN NETWORKED 2D"/>
    <property type="match status" value="1"/>
</dbReference>